<evidence type="ECO:0000313" key="2">
    <source>
        <dbReference type="Proteomes" id="UP000789396"/>
    </source>
</evidence>
<protein>
    <submittedName>
        <fullName evidence="1">5977_t:CDS:1</fullName>
    </submittedName>
</protein>
<keyword evidence="2" id="KW-1185">Reference proteome</keyword>
<comment type="caution">
    <text evidence="1">The sequence shown here is derived from an EMBL/GenBank/DDBJ whole genome shotgun (WGS) entry which is preliminary data.</text>
</comment>
<name>A0A9N9EH65_9GLOM</name>
<proteinExistence type="predicted"/>
<dbReference type="EMBL" id="CAJVPZ010016508">
    <property type="protein sequence ID" value="CAG8673956.1"/>
    <property type="molecule type" value="Genomic_DNA"/>
</dbReference>
<accession>A0A9N9EH65</accession>
<sequence>EFSTLQDMTLLFSEFSRHGYLLFYELQRIHPGVVEEELAIEHDYYVAQNLQFVEFLDGKNNNNNHCTIQ</sequence>
<dbReference type="AlphaFoldDB" id="A0A9N9EH65"/>
<reference evidence="1" key="1">
    <citation type="submission" date="2021-06" db="EMBL/GenBank/DDBJ databases">
        <authorList>
            <person name="Kallberg Y."/>
            <person name="Tangrot J."/>
            <person name="Rosling A."/>
        </authorList>
    </citation>
    <scope>NUCLEOTIDE SEQUENCE</scope>
    <source>
        <strain evidence="1">IN212</strain>
    </source>
</reference>
<feature type="non-terminal residue" evidence="1">
    <location>
        <position position="1"/>
    </location>
</feature>
<evidence type="ECO:0000313" key="1">
    <source>
        <dbReference type="EMBL" id="CAG8673956.1"/>
    </source>
</evidence>
<organism evidence="1 2">
    <name type="scientific">Racocetra fulgida</name>
    <dbReference type="NCBI Taxonomy" id="60492"/>
    <lineage>
        <taxon>Eukaryota</taxon>
        <taxon>Fungi</taxon>
        <taxon>Fungi incertae sedis</taxon>
        <taxon>Mucoromycota</taxon>
        <taxon>Glomeromycotina</taxon>
        <taxon>Glomeromycetes</taxon>
        <taxon>Diversisporales</taxon>
        <taxon>Gigasporaceae</taxon>
        <taxon>Racocetra</taxon>
    </lineage>
</organism>
<gene>
    <name evidence="1" type="ORF">RFULGI_LOCUS9342</name>
</gene>
<dbReference type="Proteomes" id="UP000789396">
    <property type="component" value="Unassembled WGS sequence"/>
</dbReference>